<evidence type="ECO:0000256" key="13">
    <source>
        <dbReference type="ARBA" id="ARBA00022842"/>
    </source>
</evidence>
<evidence type="ECO:0000256" key="8">
    <source>
        <dbReference type="ARBA" id="ARBA00022679"/>
    </source>
</evidence>
<keyword evidence="13" id="KW-0460">Magnesium</keyword>
<dbReference type="PROSITE" id="PS50011">
    <property type="entry name" value="PROTEIN_KINASE_DOM"/>
    <property type="match status" value="1"/>
</dbReference>
<dbReference type="Gene3D" id="1.10.510.10">
    <property type="entry name" value="Transferase(Phosphotransferase) domain 1"/>
    <property type="match status" value="1"/>
</dbReference>
<comment type="catalytic activity">
    <reaction evidence="18">
        <text>L-seryl-[protein] + ATP = O-phospho-L-seryl-[protein] + ADP + H(+)</text>
        <dbReference type="Rhea" id="RHEA:17989"/>
        <dbReference type="Rhea" id="RHEA-COMP:9863"/>
        <dbReference type="Rhea" id="RHEA-COMP:11604"/>
        <dbReference type="ChEBI" id="CHEBI:15378"/>
        <dbReference type="ChEBI" id="CHEBI:29999"/>
        <dbReference type="ChEBI" id="CHEBI:30616"/>
        <dbReference type="ChEBI" id="CHEBI:83421"/>
        <dbReference type="ChEBI" id="CHEBI:456216"/>
        <dbReference type="EC" id="2.7.11.1"/>
    </reaction>
</comment>
<comment type="similarity">
    <text evidence="3">Belongs to the protein kinase superfamily. STE Ser/Thr protein kinase family. STE20 subfamily.</text>
</comment>
<keyword evidence="10" id="KW-0547">Nucleotide-binding</keyword>
<dbReference type="PANTHER" id="PTHR48012:SF1">
    <property type="entry name" value="SERINE_THREONINE-PROTEIN KINASE OSR1"/>
    <property type="match status" value="1"/>
</dbReference>
<dbReference type="GO" id="GO:0004674">
    <property type="term" value="F:protein serine/threonine kinase activity"/>
    <property type="evidence" value="ECO:0007669"/>
    <property type="project" value="UniProtKB-KW"/>
</dbReference>
<dbReference type="FunFam" id="1.10.510.10:FF:000068">
    <property type="entry name" value="STE20/SPS1-related proline-alanine-rich protein kinase"/>
    <property type="match status" value="1"/>
</dbReference>
<evidence type="ECO:0000256" key="16">
    <source>
        <dbReference type="ARBA" id="ARBA00042936"/>
    </source>
</evidence>
<proteinExistence type="inferred from homology"/>
<evidence type="ECO:0000313" key="22">
    <source>
        <dbReference type="Proteomes" id="UP000694569"/>
    </source>
</evidence>
<evidence type="ECO:0000259" key="20">
    <source>
        <dbReference type="PROSITE" id="PS50011"/>
    </source>
</evidence>
<dbReference type="GO" id="GO:0035556">
    <property type="term" value="P:intracellular signal transduction"/>
    <property type="evidence" value="ECO:0007669"/>
    <property type="project" value="TreeGrafter"/>
</dbReference>
<comment type="cofactor">
    <cofactor evidence="1">
        <name>Mg(2+)</name>
        <dbReference type="ChEBI" id="CHEBI:18420"/>
    </cofactor>
</comment>
<dbReference type="FunFam" id="3.30.200.20:FF:000114">
    <property type="entry name" value="serine/threonine-protein kinase OSR1 isoform X1"/>
    <property type="match status" value="1"/>
</dbReference>
<evidence type="ECO:0000256" key="17">
    <source>
        <dbReference type="ARBA" id="ARBA00047899"/>
    </source>
</evidence>
<dbReference type="CDD" id="cd06610">
    <property type="entry name" value="STKc_OSR1_SPAK"/>
    <property type="match status" value="1"/>
</dbReference>
<dbReference type="SUPFAM" id="SSF56112">
    <property type="entry name" value="Protein kinase-like (PK-like)"/>
    <property type="match status" value="1"/>
</dbReference>
<dbReference type="SMART" id="SM00220">
    <property type="entry name" value="S_TKc"/>
    <property type="match status" value="1"/>
</dbReference>
<dbReference type="GO" id="GO:0005524">
    <property type="term" value="F:ATP binding"/>
    <property type="evidence" value="ECO:0007669"/>
    <property type="project" value="UniProtKB-KW"/>
</dbReference>
<dbReference type="GeneTree" id="ENSGT00940000154621"/>
<evidence type="ECO:0000256" key="15">
    <source>
        <dbReference type="ARBA" id="ARBA00040079"/>
    </source>
</evidence>
<dbReference type="InterPro" id="IPR000719">
    <property type="entry name" value="Prot_kinase_dom"/>
</dbReference>
<evidence type="ECO:0000256" key="12">
    <source>
        <dbReference type="ARBA" id="ARBA00022840"/>
    </source>
</evidence>
<keyword evidence="6" id="KW-0723">Serine/threonine-protein kinase</keyword>
<dbReference type="GO" id="GO:0046872">
    <property type="term" value="F:metal ion binding"/>
    <property type="evidence" value="ECO:0007669"/>
    <property type="project" value="UniProtKB-KW"/>
</dbReference>
<dbReference type="PANTHER" id="PTHR48012">
    <property type="entry name" value="STERILE20-LIKE KINASE, ISOFORM B-RELATED"/>
    <property type="match status" value="1"/>
</dbReference>
<dbReference type="Pfam" id="PF12202">
    <property type="entry name" value="OSR1_C"/>
    <property type="match status" value="1"/>
</dbReference>
<dbReference type="GO" id="GO:0010820">
    <property type="term" value="P:positive regulation of T cell chemotaxis"/>
    <property type="evidence" value="ECO:0007669"/>
    <property type="project" value="TreeGrafter"/>
</dbReference>
<keyword evidence="14" id="KW-0007">Acetylation</keyword>
<reference evidence="21" key="2">
    <citation type="submission" date="2025-09" db="UniProtKB">
        <authorList>
            <consortium name="Ensembl"/>
        </authorList>
    </citation>
    <scope>IDENTIFICATION</scope>
</reference>
<feature type="domain" description="Protein kinase" evidence="20">
    <location>
        <begin position="14"/>
        <end position="287"/>
    </location>
</feature>
<evidence type="ECO:0000256" key="7">
    <source>
        <dbReference type="ARBA" id="ARBA00022553"/>
    </source>
</evidence>
<evidence type="ECO:0000256" key="6">
    <source>
        <dbReference type="ARBA" id="ARBA00022527"/>
    </source>
</evidence>
<keyword evidence="5" id="KW-0963">Cytoplasm</keyword>
<keyword evidence="12" id="KW-0067">ATP-binding</keyword>
<evidence type="ECO:0000256" key="11">
    <source>
        <dbReference type="ARBA" id="ARBA00022777"/>
    </source>
</evidence>
<dbReference type="Pfam" id="PF00069">
    <property type="entry name" value="Pkinase"/>
    <property type="match status" value="1"/>
</dbReference>
<dbReference type="InterPro" id="IPR024678">
    <property type="entry name" value="Kinase_OSR1/WNK_CCT"/>
</dbReference>
<protein>
    <recommendedName>
        <fullName evidence="15">Serine/threonine-protein kinase OSR1</fullName>
        <ecNumber evidence="4">2.7.11.1</ecNumber>
    </recommendedName>
    <alternativeName>
        <fullName evidence="16">Oxidative stress-responsive 1 protein</fullName>
    </alternativeName>
</protein>
<dbReference type="InterPro" id="IPR050629">
    <property type="entry name" value="STE20/SPS1-PAK"/>
</dbReference>
<dbReference type="GO" id="GO:0005829">
    <property type="term" value="C:cytosol"/>
    <property type="evidence" value="ECO:0007669"/>
    <property type="project" value="TreeGrafter"/>
</dbReference>
<name>A0A8C5WGV4_9ANUR</name>
<organism evidence="21 22">
    <name type="scientific">Leptobrachium leishanense</name>
    <name type="common">Leishan spiny toad</name>
    <dbReference type="NCBI Taxonomy" id="445787"/>
    <lineage>
        <taxon>Eukaryota</taxon>
        <taxon>Metazoa</taxon>
        <taxon>Chordata</taxon>
        <taxon>Craniata</taxon>
        <taxon>Vertebrata</taxon>
        <taxon>Euteleostomi</taxon>
        <taxon>Amphibia</taxon>
        <taxon>Batrachia</taxon>
        <taxon>Anura</taxon>
        <taxon>Pelobatoidea</taxon>
        <taxon>Megophryidae</taxon>
        <taxon>Leptobrachium</taxon>
    </lineage>
</organism>
<evidence type="ECO:0000256" key="14">
    <source>
        <dbReference type="ARBA" id="ARBA00022990"/>
    </source>
</evidence>
<evidence type="ECO:0000256" key="4">
    <source>
        <dbReference type="ARBA" id="ARBA00012513"/>
    </source>
</evidence>
<keyword evidence="7" id="KW-0597">Phosphoprotein</keyword>
<evidence type="ECO:0000313" key="21">
    <source>
        <dbReference type="Ensembl" id="ENSLLEP00000037260.1"/>
    </source>
</evidence>
<dbReference type="Ensembl" id="ENSLLET00000038693.1">
    <property type="protein sequence ID" value="ENSLLEP00000037260.1"/>
    <property type="gene ID" value="ENSLLEG00000020659.1"/>
</dbReference>
<dbReference type="Proteomes" id="UP000694569">
    <property type="component" value="Unplaced"/>
</dbReference>
<dbReference type="FunFam" id="3.10.20.90:FF:000043">
    <property type="entry name" value="serine/threonine-protein kinase OSR1 isoform X1"/>
    <property type="match status" value="1"/>
</dbReference>
<feature type="region of interest" description="Disordered" evidence="19">
    <location>
        <begin position="312"/>
        <end position="339"/>
    </location>
</feature>
<evidence type="ECO:0000256" key="18">
    <source>
        <dbReference type="ARBA" id="ARBA00048679"/>
    </source>
</evidence>
<dbReference type="AlphaFoldDB" id="A0A8C5WGV4"/>
<comment type="subcellular location">
    <subcellularLocation>
        <location evidence="2">Cytoplasm</location>
    </subcellularLocation>
</comment>
<evidence type="ECO:0000256" key="1">
    <source>
        <dbReference type="ARBA" id="ARBA00001946"/>
    </source>
</evidence>
<feature type="compositionally biased region" description="Acidic residues" evidence="19">
    <location>
        <begin position="330"/>
        <end position="339"/>
    </location>
</feature>
<dbReference type="EC" id="2.7.11.1" evidence="4"/>
<sequence>TRSDTVALPRRRDYRLLETMGGATAVVQAAYCAPKKEKVAIKRINLEKCQTSMDELLKEIQAMSQCHHPNIVSYYTSFVVKDELWLVMKLLSGGSVLDIIKHIVAKGEHRNGVLDEPSIATMLREVLEGLEYLHKNGQIHRDVKAGNILLGEDGSVQIADFGVSAFLATGGDITRNKVRKTFVGTPCWMAPEVMEQVRGYDFKADIWSFGITAIELATGAAPYHKYPPMKVLMLTLQNDPPTLETGVQDKEMLKKYGKSFRKMISSCLQKDPEKRPTAAELLKHKFFQKAKNKEFLQEKMLQRAPTITERAKKVRRVPGSSGRLHKTEDGGWEWSDDELDEESEEGKAAVLQLRSPRVKDSSQNSELFPGTEPTGTFLQAPAQPVANLPQPAGQAPPSQVSVPVPHARCTLFYRLSYILTFCLFFSSRNAKKELNDIRFEFTPGRDTSDGVSQELVSAGLVDGRDVVIVAANLQKIVEEPQTNRSVTFKLASGMDPSDIPDDGKLVGFAQLSIS</sequence>
<keyword evidence="9" id="KW-0479">Metal-binding</keyword>
<keyword evidence="8" id="KW-0808">Transferase</keyword>
<evidence type="ECO:0000256" key="9">
    <source>
        <dbReference type="ARBA" id="ARBA00022723"/>
    </source>
</evidence>
<keyword evidence="11" id="KW-0418">Kinase</keyword>
<dbReference type="Gene3D" id="3.10.20.90">
    <property type="entry name" value="Phosphatidylinositol 3-kinase Catalytic Subunit, Chain A, domain 1"/>
    <property type="match status" value="1"/>
</dbReference>
<keyword evidence="22" id="KW-1185">Reference proteome</keyword>
<dbReference type="Gene3D" id="3.30.200.20">
    <property type="entry name" value="Phosphorylase Kinase, domain 1"/>
    <property type="match status" value="1"/>
</dbReference>
<evidence type="ECO:0000256" key="5">
    <source>
        <dbReference type="ARBA" id="ARBA00022490"/>
    </source>
</evidence>
<accession>A0A8C5WGV4</accession>
<comment type="catalytic activity">
    <reaction evidence="17">
        <text>L-threonyl-[protein] + ATP = O-phospho-L-threonyl-[protein] + ADP + H(+)</text>
        <dbReference type="Rhea" id="RHEA:46608"/>
        <dbReference type="Rhea" id="RHEA-COMP:11060"/>
        <dbReference type="Rhea" id="RHEA-COMP:11605"/>
        <dbReference type="ChEBI" id="CHEBI:15378"/>
        <dbReference type="ChEBI" id="CHEBI:30013"/>
        <dbReference type="ChEBI" id="CHEBI:30616"/>
        <dbReference type="ChEBI" id="CHEBI:61977"/>
        <dbReference type="ChEBI" id="CHEBI:456216"/>
        <dbReference type="EC" id="2.7.11.1"/>
    </reaction>
</comment>
<evidence type="ECO:0000256" key="3">
    <source>
        <dbReference type="ARBA" id="ARBA00008874"/>
    </source>
</evidence>
<evidence type="ECO:0000256" key="2">
    <source>
        <dbReference type="ARBA" id="ARBA00004496"/>
    </source>
</evidence>
<evidence type="ECO:0000256" key="19">
    <source>
        <dbReference type="SAM" id="MobiDB-lite"/>
    </source>
</evidence>
<evidence type="ECO:0000256" key="10">
    <source>
        <dbReference type="ARBA" id="ARBA00022741"/>
    </source>
</evidence>
<dbReference type="InterPro" id="IPR011009">
    <property type="entry name" value="Kinase-like_dom_sf"/>
</dbReference>
<reference evidence="21" key="1">
    <citation type="submission" date="2025-08" db="UniProtKB">
        <authorList>
            <consortium name="Ensembl"/>
        </authorList>
    </citation>
    <scope>IDENTIFICATION</scope>
</reference>